<feature type="region of interest" description="Disordered" evidence="1">
    <location>
        <begin position="398"/>
        <end position="517"/>
    </location>
</feature>
<feature type="compositionally biased region" description="Basic and acidic residues" evidence="1">
    <location>
        <begin position="1271"/>
        <end position="1300"/>
    </location>
</feature>
<feature type="region of interest" description="Disordered" evidence="1">
    <location>
        <begin position="1"/>
        <end position="25"/>
    </location>
</feature>
<reference evidence="2 3" key="2">
    <citation type="journal article" date="2023" name="Mol. Biol. Evol.">
        <title>Genomics of Secondarily Temperate Adaptation in the Only Non-Antarctic Icefish.</title>
        <authorList>
            <person name="Rivera-Colon A.G."/>
            <person name="Rayamajhi N."/>
            <person name="Minhas B.F."/>
            <person name="Madrigal G."/>
            <person name="Bilyk K.T."/>
            <person name="Yoon V."/>
            <person name="Hune M."/>
            <person name="Gregory S."/>
            <person name="Cheng C.H.C."/>
            <person name="Catchen J.M."/>
        </authorList>
    </citation>
    <scope>NUCLEOTIDE SEQUENCE [LARGE SCALE GENOMIC DNA]</scope>
    <source>
        <strain evidence="2">JMC-PN-2008</strain>
    </source>
</reference>
<feature type="region of interest" description="Disordered" evidence="1">
    <location>
        <begin position="834"/>
        <end position="868"/>
    </location>
</feature>
<dbReference type="PANTHER" id="PTHR22591:SF2">
    <property type="entry name" value="XIN ACTIN-BINDING REPEAT-CONTAINING PROTEIN 1"/>
    <property type="match status" value="1"/>
</dbReference>
<dbReference type="InterPro" id="IPR030072">
    <property type="entry name" value="XIRP1/XIRP2"/>
</dbReference>
<dbReference type="GO" id="GO:0005925">
    <property type="term" value="C:focal adhesion"/>
    <property type="evidence" value="ECO:0007669"/>
    <property type="project" value="TreeGrafter"/>
</dbReference>
<feature type="compositionally biased region" description="Basic and acidic residues" evidence="1">
    <location>
        <begin position="1152"/>
        <end position="1165"/>
    </location>
</feature>
<feature type="compositionally biased region" description="Polar residues" evidence="1">
    <location>
        <begin position="1188"/>
        <end position="1198"/>
    </location>
</feature>
<dbReference type="Proteomes" id="UP001346869">
    <property type="component" value="Unassembled WGS sequence"/>
</dbReference>
<feature type="compositionally biased region" description="Polar residues" evidence="1">
    <location>
        <begin position="104"/>
        <end position="115"/>
    </location>
</feature>
<name>A0AAN8AB95_ELEMC</name>
<feature type="compositionally biased region" description="Basic residues" evidence="1">
    <location>
        <begin position="1472"/>
        <end position="1483"/>
    </location>
</feature>
<feature type="compositionally biased region" description="Basic and acidic residues" evidence="1">
    <location>
        <begin position="1177"/>
        <end position="1187"/>
    </location>
</feature>
<proteinExistence type="predicted"/>
<feature type="region of interest" description="Disordered" evidence="1">
    <location>
        <begin position="1232"/>
        <end position="1300"/>
    </location>
</feature>
<protein>
    <recommendedName>
        <fullName evidence="4">Xin actin-binding repeat-containing protein 1-like</fullName>
    </recommendedName>
</protein>
<feature type="region of interest" description="Disordered" evidence="1">
    <location>
        <begin position="1042"/>
        <end position="1064"/>
    </location>
</feature>
<dbReference type="PANTHER" id="PTHR22591">
    <property type="entry name" value="XIN"/>
    <property type="match status" value="1"/>
</dbReference>
<feature type="compositionally biased region" description="Basic and acidic residues" evidence="1">
    <location>
        <begin position="473"/>
        <end position="492"/>
    </location>
</feature>
<feature type="compositionally biased region" description="Basic and acidic residues" evidence="1">
    <location>
        <begin position="1681"/>
        <end position="1697"/>
    </location>
</feature>
<feature type="region of interest" description="Disordered" evidence="1">
    <location>
        <begin position="132"/>
        <end position="153"/>
    </location>
</feature>
<dbReference type="EMBL" id="JAUZQC010000023">
    <property type="protein sequence ID" value="KAK5849629.1"/>
    <property type="molecule type" value="Genomic_DNA"/>
</dbReference>
<feature type="compositionally biased region" description="Basic and acidic residues" evidence="1">
    <location>
        <begin position="1374"/>
        <end position="1406"/>
    </location>
</feature>
<feature type="region of interest" description="Disordered" evidence="1">
    <location>
        <begin position="1356"/>
        <end position="1406"/>
    </location>
</feature>
<keyword evidence="3" id="KW-1185">Reference proteome</keyword>
<gene>
    <name evidence="2" type="ORF">PBY51_013949</name>
</gene>
<evidence type="ECO:0000313" key="2">
    <source>
        <dbReference type="EMBL" id="KAK5849629.1"/>
    </source>
</evidence>
<feature type="compositionally biased region" description="Basic and acidic residues" evidence="1">
    <location>
        <begin position="1042"/>
        <end position="1052"/>
    </location>
</feature>
<feature type="compositionally biased region" description="Low complexity" evidence="1">
    <location>
        <begin position="1601"/>
        <end position="1613"/>
    </location>
</feature>
<comment type="caution">
    <text evidence="2">The sequence shown here is derived from an EMBL/GenBank/DDBJ whole genome shotgun (WGS) entry which is preliminary data.</text>
</comment>
<reference evidence="2 3" key="1">
    <citation type="journal article" date="2023" name="Genes (Basel)">
        <title>Chromosome-Level Genome Assembly and Circadian Gene Repertoire of the Patagonia Blennie Eleginops maclovinus-The Closest Ancestral Proxy of Antarctic Cryonotothenioids.</title>
        <authorList>
            <person name="Cheng C.C."/>
            <person name="Rivera-Colon A.G."/>
            <person name="Minhas B.F."/>
            <person name="Wilson L."/>
            <person name="Rayamajhi N."/>
            <person name="Vargas-Chacoff L."/>
            <person name="Catchen J.M."/>
        </authorList>
    </citation>
    <scope>NUCLEOTIDE SEQUENCE [LARGE SCALE GENOMIC DNA]</scope>
    <source>
        <strain evidence="2">JMC-PN-2008</strain>
    </source>
</reference>
<dbReference type="GO" id="GO:0001725">
    <property type="term" value="C:stress fiber"/>
    <property type="evidence" value="ECO:0007669"/>
    <property type="project" value="TreeGrafter"/>
</dbReference>
<feature type="compositionally biased region" description="Polar residues" evidence="1">
    <location>
        <begin position="908"/>
        <end position="920"/>
    </location>
</feature>
<organism evidence="2 3">
    <name type="scientific">Eleginops maclovinus</name>
    <name type="common">Patagonian blennie</name>
    <name type="synonym">Eleginus maclovinus</name>
    <dbReference type="NCBI Taxonomy" id="56733"/>
    <lineage>
        <taxon>Eukaryota</taxon>
        <taxon>Metazoa</taxon>
        <taxon>Chordata</taxon>
        <taxon>Craniata</taxon>
        <taxon>Vertebrata</taxon>
        <taxon>Euteleostomi</taxon>
        <taxon>Actinopterygii</taxon>
        <taxon>Neopterygii</taxon>
        <taxon>Teleostei</taxon>
        <taxon>Neoteleostei</taxon>
        <taxon>Acanthomorphata</taxon>
        <taxon>Eupercaria</taxon>
        <taxon>Perciformes</taxon>
        <taxon>Notothenioidei</taxon>
        <taxon>Eleginopidae</taxon>
        <taxon>Eleginops</taxon>
    </lineage>
</organism>
<feature type="region of interest" description="Disordered" evidence="1">
    <location>
        <begin position="1105"/>
        <end position="1219"/>
    </location>
</feature>
<evidence type="ECO:0000313" key="3">
    <source>
        <dbReference type="Proteomes" id="UP001346869"/>
    </source>
</evidence>
<feature type="compositionally biased region" description="Polar residues" evidence="1">
    <location>
        <begin position="8"/>
        <end position="18"/>
    </location>
</feature>
<dbReference type="GO" id="GO:0051015">
    <property type="term" value="F:actin filament binding"/>
    <property type="evidence" value="ECO:0007669"/>
    <property type="project" value="TreeGrafter"/>
</dbReference>
<feature type="compositionally biased region" description="Polar residues" evidence="1">
    <location>
        <begin position="1106"/>
        <end position="1116"/>
    </location>
</feature>
<feature type="compositionally biased region" description="Polar residues" evidence="1">
    <location>
        <begin position="1360"/>
        <end position="1373"/>
    </location>
</feature>
<feature type="compositionally biased region" description="Basic and acidic residues" evidence="1">
    <location>
        <begin position="276"/>
        <end position="298"/>
    </location>
</feature>
<feature type="region of interest" description="Disordered" evidence="1">
    <location>
        <begin position="1472"/>
        <end position="1497"/>
    </location>
</feature>
<feature type="compositionally biased region" description="Basic and acidic residues" evidence="1">
    <location>
        <begin position="81"/>
        <end position="103"/>
    </location>
</feature>
<feature type="compositionally biased region" description="Polar residues" evidence="1">
    <location>
        <begin position="1654"/>
        <end position="1664"/>
    </location>
</feature>
<feature type="compositionally biased region" description="Polar residues" evidence="1">
    <location>
        <begin position="493"/>
        <end position="504"/>
    </location>
</feature>
<feature type="compositionally biased region" description="Basic residues" evidence="1">
    <location>
        <begin position="1665"/>
        <end position="1674"/>
    </location>
</feature>
<feature type="region of interest" description="Disordered" evidence="1">
    <location>
        <begin position="251"/>
        <end position="305"/>
    </location>
</feature>
<feature type="region of interest" description="Disordered" evidence="1">
    <location>
        <begin position="1581"/>
        <end position="1613"/>
    </location>
</feature>
<feature type="region of interest" description="Disordered" evidence="1">
    <location>
        <begin position="905"/>
        <end position="928"/>
    </location>
</feature>
<feature type="region of interest" description="Disordered" evidence="1">
    <location>
        <begin position="1636"/>
        <end position="1708"/>
    </location>
</feature>
<evidence type="ECO:0000256" key="1">
    <source>
        <dbReference type="SAM" id="MobiDB-lite"/>
    </source>
</evidence>
<sequence length="1708" mass="189720">MDWKSNLRRTQSLRSVPSSCDKPSWKEAGLRERITSVSQLVSRYQTTVEVSACSQETPVNHVEAKPKMVLKETKPSLLESNESHLESLMRRNDARELSRDKSNLTRSKSLGSLQSSTGSIGALKALFESKAATQNKVRSNPRAAPLTSTNKAADFKPVVNGDVEEVPAEEPAAGRDAKTDHVTRKVVNQTRVERRKTIGGIDFERIAASQEDEKRRFIADFRDSSLIQGQEKLCVSVKAMSALYLSKVVPQDSTRSPLKPEQDKSSTAGKRLQRTKMSEDSEQSKEDVPSARHQHGPEDVSGAKLAPSMPLQLSKEQLHQQRAKCELKRLLKHTHPELKMLDGVVDEELAEVLTLETDGETGYEGEVLSRCLIFENRALTNKVSPYAPKKHVAEGTVQRGDVGKSSAVLQEHEGRPCSNKTMSHDPNREGEEEEEEEVKIDVQATRRRFESQSVHTSAPKPRNMCQGKVSISGDKKGAVQKREITMQRKDNLPTKSPDLTNQPKKQGPSDQIIGGPLLKDETRSILDPSTIKTSAALSQNNPFIPKNIEREQSFTRPSQNQHPGGDGGEAQDLVKANVKNRAHLFESMPFDQIRNQNKDEIEWQVENIKETLNSLHQVNAIHSDGSIIEVNETMIAKKAKFTLSEDGPEIKYDEVAEGGAQNFILQLLPRSKLKPHITYLKEGSKGNIKATMVNVPVQHHHFSTNQDTEFKTANVAQLVEDILNQDNSLRKGVIIQEDADGWAKVIVYSLYYYLDVDDLKSYSAPGELCEPERDNQEVKKGVVASTRSCLLDTPRDQTCQGSMRPEITVKGNVKLFKSCIEKGDLEYLKTLQSEPTEQEQELPPNQNVAEQGVEPSHEQRGVEAEESTGEWVPVDIKRLKNMFSGDQRPIQPKQNAWENRAPVACASGGQNVQPGKSQSSTERDGKTHEVCNSTVAPKGSDLHVGTQDDGRVHQAELVEVVDNNEEISDLQTAMQSLHQATMEATSLHHSALAKNRLHYQEPISVTAGDVKQGELPHTKTCHKESNSETSCQKEAFQEQHMHAAMEPEHHPETITAQQEEEEVDFHGKLQAALDSLERSNINVSRGDFRAAMIYRSVSKTHRERSTIVNMASVQNPTKEECCPASDPEPTQATSRQEVSEEQKTSVNAEPESQSKDTSDVSEKSRRLVSPKPVIPPKPEHLKVKQEDNQSTNTKNPEATITLRAEETVPQPLPETLGSCEDKHNLFKATRCAEPGSVSHQSKKPLEEAVTQESEVRLQVQGSVVILETDNTNERRQQEINATDEEKSPEDSRMNETDESHVDFKEACKTFEGKKAGSGKKAPVKPKRVKIAQADNKTQKQQSGNNTLIPAQVVEEPQPTLPGSSCNETCGQTADSKDKIEKVMKQEGKVEMREKKGRSETEDERRQRLSVHMDAIMTDNMKAAMGIIDNLRKQEELQSFLSRVEEVEQDTSEVDVSRLRKVFEDVPDWVVRSGKKKQKKKRKGNKEGKVPLTNTESKSSMAHVFGDLERASEEIITLKEQTLARLVEIEETIKKALYSVSTLKSDSDIAGLSCLFKESLATDQGHTSSGGIGKISIETSRTKSLQTQVSTSASQGAEIEGASAKQQASPPSSPAFISIQSAAKKTEKTELLPPEATICPKCQHGPQTEERFRTTKTLTCNSPAQNRKKDRKGGKKQSSCNPKRELSVLEVQTDHEGKSIVGSKTVKQL</sequence>
<dbReference type="GO" id="GO:0007015">
    <property type="term" value="P:actin filament organization"/>
    <property type="evidence" value="ECO:0007669"/>
    <property type="project" value="TreeGrafter"/>
</dbReference>
<evidence type="ECO:0008006" key="4">
    <source>
        <dbReference type="Google" id="ProtNLM"/>
    </source>
</evidence>
<feature type="region of interest" description="Disordered" evidence="1">
    <location>
        <begin position="75"/>
        <end position="115"/>
    </location>
</feature>
<accession>A0AAN8AB95</accession>
<feature type="compositionally biased region" description="Polar residues" evidence="1">
    <location>
        <begin position="1581"/>
        <end position="1594"/>
    </location>
</feature>